<sequence length="256" mass="28790">MAKTSVTGIASVGIIFRAVNPNEIFIEVKDDGHPIKLVRRQLCFIGGNWIGEGARNDKNTFDTFKRELDEELSFDRPCRDSVELNLLGHADTEQFAPVPQPVAKVLSVDEEDLDNLKRAIVMSATPFGDFLNTVPKTALDAADPTNKRDGFTSLISYWVAPLQEDVWESLLRLQRKFKNLSNESITLVTSLTEIVQTNTRTSFAHDRVLQRFFLHHGLEAAKNLPLVPDLSSVEAGMPLSTYNDYLERYEVAKRPV</sequence>
<proteinExistence type="predicted"/>
<name>A0A1F8GG59_9BACT</name>
<accession>A0A1F8GG59</accession>
<gene>
    <name evidence="1" type="ORF">A3A13_00140</name>
</gene>
<dbReference type="EMBL" id="MGKJ01000016">
    <property type="protein sequence ID" value="OGN23706.1"/>
    <property type="molecule type" value="Genomic_DNA"/>
</dbReference>
<reference evidence="1 2" key="1">
    <citation type="journal article" date="2016" name="Nat. Commun.">
        <title>Thousands of microbial genomes shed light on interconnected biogeochemical processes in an aquifer system.</title>
        <authorList>
            <person name="Anantharaman K."/>
            <person name="Brown C.T."/>
            <person name="Hug L.A."/>
            <person name="Sharon I."/>
            <person name="Castelle C.J."/>
            <person name="Probst A.J."/>
            <person name="Thomas B.C."/>
            <person name="Singh A."/>
            <person name="Wilkins M.J."/>
            <person name="Karaoz U."/>
            <person name="Brodie E.L."/>
            <person name="Williams K.H."/>
            <person name="Hubbard S.S."/>
            <person name="Banfield J.F."/>
        </authorList>
    </citation>
    <scope>NUCLEOTIDE SEQUENCE [LARGE SCALE GENOMIC DNA]</scope>
</reference>
<evidence type="ECO:0000313" key="2">
    <source>
        <dbReference type="Proteomes" id="UP000178911"/>
    </source>
</evidence>
<protein>
    <submittedName>
        <fullName evidence="1">Uncharacterized protein</fullName>
    </submittedName>
</protein>
<comment type="caution">
    <text evidence="1">The sequence shown here is derived from an EMBL/GenBank/DDBJ whole genome shotgun (WGS) entry which is preliminary data.</text>
</comment>
<organism evidence="1 2">
    <name type="scientific">Candidatus Yanofskybacteria bacterium RIFCSPLOWO2_01_FULL_43_22</name>
    <dbReference type="NCBI Taxonomy" id="1802695"/>
    <lineage>
        <taxon>Bacteria</taxon>
        <taxon>Candidatus Yanofskyibacteriota</taxon>
    </lineage>
</organism>
<evidence type="ECO:0000313" key="1">
    <source>
        <dbReference type="EMBL" id="OGN23706.1"/>
    </source>
</evidence>
<dbReference type="AlphaFoldDB" id="A0A1F8GG59"/>
<dbReference type="Proteomes" id="UP000178911">
    <property type="component" value="Unassembled WGS sequence"/>
</dbReference>